<dbReference type="EMBL" id="BK059114">
    <property type="protein sequence ID" value="DAE32050.1"/>
    <property type="molecule type" value="Genomic_DNA"/>
</dbReference>
<keyword evidence="1" id="KW-0175">Coiled coil</keyword>
<organism evidence="2">
    <name type="scientific">virus sp. ctReX5</name>
    <dbReference type="NCBI Taxonomy" id="2825818"/>
    <lineage>
        <taxon>Viruses</taxon>
    </lineage>
</organism>
<protein>
    <submittedName>
        <fullName evidence="2">Uncharacterized protein</fullName>
    </submittedName>
</protein>
<reference evidence="2" key="1">
    <citation type="journal article" date="2021" name="Proc. Natl. Acad. Sci. U.S.A.">
        <title>A Catalog of Tens of Thousands of Viruses from Human Metagenomes Reveals Hidden Associations with Chronic Diseases.</title>
        <authorList>
            <person name="Tisza M.J."/>
            <person name="Buck C.B."/>
        </authorList>
    </citation>
    <scope>NUCLEOTIDE SEQUENCE</scope>
    <source>
        <strain evidence="2">CtReX5</strain>
    </source>
</reference>
<proteinExistence type="predicted"/>
<name>A0A8S5RLR2_9VIRU</name>
<accession>A0A8S5RLR2</accession>
<feature type="coiled-coil region" evidence="1">
    <location>
        <begin position="75"/>
        <end position="102"/>
    </location>
</feature>
<evidence type="ECO:0000256" key="1">
    <source>
        <dbReference type="SAM" id="Coils"/>
    </source>
</evidence>
<evidence type="ECO:0000313" key="2">
    <source>
        <dbReference type="EMBL" id="DAE32050.1"/>
    </source>
</evidence>
<sequence>MKLYFYNLDTYGSNPKGLCVKECEAEEKPKTYKVVDSVFPNYLSTAKKDDVGRITNFNCMFLTEPNFEYAKEAFRNRAERRIADKLEEVEKLKAELKIINESEE</sequence>